<reference evidence="3" key="1">
    <citation type="journal article" date="2021" name="Genome Biol. Evol.">
        <title>The assembled and annotated genome of the fairy-ring fungus Marasmius oreades.</title>
        <authorList>
            <person name="Hiltunen M."/>
            <person name="Ament-Velasquez S.L."/>
            <person name="Johannesson H."/>
        </authorList>
    </citation>
    <scope>NUCLEOTIDE SEQUENCE</scope>
    <source>
        <strain evidence="3">03SP1</strain>
    </source>
</reference>
<dbReference type="GeneID" id="66079173"/>
<dbReference type="InterPro" id="IPR026832">
    <property type="entry name" value="Asteroid"/>
</dbReference>
<protein>
    <recommendedName>
        <fullName evidence="5">PIN domain-like protein</fullName>
    </recommendedName>
</protein>
<dbReference type="GO" id="GO:0016788">
    <property type="term" value="F:hydrolase activity, acting on ester bonds"/>
    <property type="evidence" value="ECO:0007669"/>
    <property type="project" value="InterPro"/>
</dbReference>
<proteinExistence type="inferred from homology"/>
<dbReference type="Gene3D" id="3.40.50.1010">
    <property type="entry name" value="5'-nuclease"/>
    <property type="match status" value="1"/>
</dbReference>
<dbReference type="InterPro" id="IPR029060">
    <property type="entry name" value="PIN-like_dom_sf"/>
</dbReference>
<dbReference type="PANTHER" id="PTHR15665">
    <property type="entry name" value="ASTEROID PROTEIN"/>
    <property type="match status" value="1"/>
</dbReference>
<dbReference type="EMBL" id="CM032186">
    <property type="protein sequence ID" value="KAG7091037.1"/>
    <property type="molecule type" value="Genomic_DNA"/>
</dbReference>
<gene>
    <name evidence="3" type="ORF">E1B28_010097</name>
</gene>
<dbReference type="PROSITE" id="PS00841">
    <property type="entry name" value="XPG_1"/>
    <property type="match status" value="1"/>
</dbReference>
<evidence type="ECO:0008006" key="5">
    <source>
        <dbReference type="Google" id="ProtNLM"/>
    </source>
</evidence>
<evidence type="ECO:0000313" key="4">
    <source>
        <dbReference type="Proteomes" id="UP001049176"/>
    </source>
</evidence>
<accession>A0A9P7UQS7</accession>
<dbReference type="OrthoDB" id="25987at2759"/>
<feature type="compositionally biased region" description="Low complexity" evidence="2">
    <location>
        <begin position="802"/>
        <end position="819"/>
    </location>
</feature>
<evidence type="ECO:0000256" key="1">
    <source>
        <dbReference type="ARBA" id="ARBA00007398"/>
    </source>
</evidence>
<dbReference type="PANTHER" id="PTHR15665:SF1">
    <property type="entry name" value="PROTEIN ASTEROID HOMOLOG 1"/>
    <property type="match status" value="1"/>
</dbReference>
<dbReference type="InterPro" id="IPR019974">
    <property type="entry name" value="XPG_CS"/>
</dbReference>
<feature type="region of interest" description="Disordered" evidence="2">
    <location>
        <begin position="506"/>
        <end position="541"/>
    </location>
</feature>
<evidence type="ECO:0000256" key="2">
    <source>
        <dbReference type="SAM" id="MobiDB-lite"/>
    </source>
</evidence>
<dbReference type="RefSeq" id="XP_043007507.1">
    <property type="nucleotide sequence ID" value="XM_043155046.1"/>
</dbReference>
<keyword evidence="4" id="KW-1185">Reference proteome</keyword>
<organism evidence="3 4">
    <name type="scientific">Marasmius oreades</name>
    <name type="common">fairy-ring Marasmius</name>
    <dbReference type="NCBI Taxonomy" id="181124"/>
    <lineage>
        <taxon>Eukaryota</taxon>
        <taxon>Fungi</taxon>
        <taxon>Dikarya</taxon>
        <taxon>Basidiomycota</taxon>
        <taxon>Agaricomycotina</taxon>
        <taxon>Agaricomycetes</taxon>
        <taxon>Agaricomycetidae</taxon>
        <taxon>Agaricales</taxon>
        <taxon>Marasmiineae</taxon>
        <taxon>Marasmiaceae</taxon>
        <taxon>Marasmius</taxon>
    </lineage>
</organism>
<sequence length="836" mass="92789">MGVHGLTTYLRESKRNLSTTRSLPANDTLQFVIDGWSFIYELQLKSGLPWVYGGEYVDFVLLVTTVVQAWIDVGIRVSFVFDGPVPELKFATQISRAMKSQIEPSLLFFRTSAVSRATPRFLNECRIIPPLSYSATIRALQDLRKITDAVDLHFADEEGDPYAVELAGKLGGYVVGNDSDFVVLNSEGYLGYIPMDEMVWTSLAKDTQTPIDDLDNDGDFQQVPVSKRKKRQMQMKDPKLGRGIIPPDNTASSDLSFTFTIYSPASLASHLELPITLLPLLGALVGNDFSNNQSKKRIQELFFGRQMTLTQRIVHAAETLCTTLSGGSQARRRPKTKQQVSSVMDLIQKTVQALLSRSPSILSSGEIDAIVDGIVISTLQYAISTRDGQDGSFWPSTLCALHEPDVCPMLPIFSRHLAAVDWQEEDMEGKEFLNRIQTRKLLLEAYRSGQISPNVINCLNTGTLWPRLFLESPDVESVSHLTRPIRQWCCSIIDDAVGLPDISEEATAQDVHGEEDESDEDKSDEDELVDVVEEDSEVDEQNEDLLAPLRGALQQLHVKPDNNQAHRDSEVPSQLSPAPTLRTGRITEYVRRGIRLADETVDVPLLADLLEGCEAVDNTASTPLLLQSLNQRLAVLLHALKCPPSLAALPSDLLAPVLALRWVVHSLHEKAQKSGSKEAQNACWTRREARCFLALFSSRNLTKLRPLVATSFPEVANRHVQFTAQVLQTLEAVEQLSQVLLLTERVSTVAHQFSGRRFHEYLTCTVPSENEAVSEEHWALAIEGLEQCLGEDHQKRKKKKASANQTAAAAAPPQKSSVKTKAPSGSLYDLLRDMDT</sequence>
<comment type="caution">
    <text evidence="3">The sequence shown here is derived from an EMBL/GenBank/DDBJ whole genome shotgun (WGS) entry which is preliminary data.</text>
</comment>
<dbReference type="KEGG" id="more:E1B28_010097"/>
<comment type="similarity">
    <text evidence="1">Belongs to the asteroid family.</text>
</comment>
<feature type="compositionally biased region" description="Acidic residues" evidence="2">
    <location>
        <begin position="513"/>
        <end position="541"/>
    </location>
</feature>
<feature type="region of interest" description="Disordered" evidence="2">
    <location>
        <begin position="793"/>
        <end position="836"/>
    </location>
</feature>
<dbReference type="Proteomes" id="UP001049176">
    <property type="component" value="Chromosome 6"/>
</dbReference>
<evidence type="ECO:0000313" key="3">
    <source>
        <dbReference type="EMBL" id="KAG7091037.1"/>
    </source>
</evidence>
<dbReference type="AlphaFoldDB" id="A0A9P7UQS7"/>
<dbReference type="SUPFAM" id="SSF88723">
    <property type="entry name" value="PIN domain-like"/>
    <property type="match status" value="1"/>
</dbReference>
<name>A0A9P7UQS7_9AGAR</name>